<dbReference type="Pfam" id="PF02742">
    <property type="entry name" value="Fe_dep_repr_C"/>
    <property type="match status" value="1"/>
</dbReference>
<evidence type="ECO:0000256" key="2">
    <source>
        <dbReference type="ARBA" id="ARBA00007871"/>
    </source>
</evidence>
<dbReference type="RefSeq" id="WP_132224549.1">
    <property type="nucleotide sequence ID" value="NZ_SMGO01000002.1"/>
</dbReference>
<dbReference type="PANTHER" id="PTHR33238:SF7">
    <property type="entry name" value="IRON-DEPENDENT TRANSCRIPTIONAL REGULATOR"/>
    <property type="match status" value="1"/>
</dbReference>
<protein>
    <recommendedName>
        <fullName evidence="4">Transcriptional regulator MntR</fullName>
    </recommendedName>
</protein>
<evidence type="ECO:0000256" key="3">
    <source>
        <dbReference type="ARBA" id="ARBA00011738"/>
    </source>
</evidence>
<evidence type="ECO:0000313" key="11">
    <source>
        <dbReference type="EMBL" id="TCK83507.1"/>
    </source>
</evidence>
<dbReference type="EMBL" id="SMGO01000002">
    <property type="protein sequence ID" value="TCK83507.1"/>
    <property type="molecule type" value="Genomic_DNA"/>
</dbReference>
<dbReference type="OrthoDB" id="9791355at2"/>
<dbReference type="GO" id="GO:0003677">
    <property type="term" value="F:DNA binding"/>
    <property type="evidence" value="ECO:0007669"/>
    <property type="project" value="UniProtKB-KW"/>
</dbReference>
<gene>
    <name evidence="11" type="ORF">C8N28_2108</name>
</gene>
<keyword evidence="6" id="KW-0805">Transcription regulation</keyword>
<dbReference type="SUPFAM" id="SSF47979">
    <property type="entry name" value="Iron-dependent repressor protein, dimerization domain"/>
    <property type="match status" value="1"/>
</dbReference>
<keyword evidence="7" id="KW-0238">DNA-binding</keyword>
<dbReference type="GO" id="GO:0046983">
    <property type="term" value="F:protein dimerization activity"/>
    <property type="evidence" value="ECO:0007669"/>
    <property type="project" value="InterPro"/>
</dbReference>
<dbReference type="InterPro" id="IPR008988">
    <property type="entry name" value="Transcriptional_repressor_C"/>
</dbReference>
<evidence type="ECO:0000256" key="7">
    <source>
        <dbReference type="ARBA" id="ARBA00023125"/>
    </source>
</evidence>
<proteinExistence type="inferred from homology"/>
<dbReference type="SUPFAM" id="SSF46785">
    <property type="entry name" value="Winged helix' DNA-binding domain"/>
    <property type="match status" value="1"/>
</dbReference>
<dbReference type="InterPro" id="IPR036421">
    <property type="entry name" value="Fe_dep_repressor_sf"/>
</dbReference>
<dbReference type="PROSITE" id="PS50944">
    <property type="entry name" value="HTH_DTXR"/>
    <property type="match status" value="1"/>
</dbReference>
<name>A0A4R1LXD0_9SPHI</name>
<keyword evidence="12" id="KW-1185">Reference proteome</keyword>
<evidence type="ECO:0000256" key="9">
    <source>
        <dbReference type="ARBA" id="ARBA00025185"/>
    </source>
</evidence>
<dbReference type="GO" id="GO:0046914">
    <property type="term" value="F:transition metal ion binding"/>
    <property type="evidence" value="ECO:0007669"/>
    <property type="project" value="InterPro"/>
</dbReference>
<dbReference type="GO" id="GO:0003700">
    <property type="term" value="F:DNA-binding transcription factor activity"/>
    <property type="evidence" value="ECO:0007669"/>
    <property type="project" value="InterPro"/>
</dbReference>
<sequence>MLTITEENYLKALLHLSSREIKNPGVGTNQLAVQLNVRPATVNNMVKKLRDKELVDSEKYGKISLTSKGKALAVQIIRKHRLWETFLFTKLDFTWDEVHEVAEQLEHIQSEKLIEKLDKFLDYPQYDPHGDEIPSKNGKFKIEVKKTLADCKPGSICEVVSVKDNDTDFLQYVGSLGIGINSKVEVINKLNFDGTLSLQIDDNKVSVSQKIAENIYIR</sequence>
<evidence type="ECO:0000256" key="4">
    <source>
        <dbReference type="ARBA" id="ARBA00022386"/>
    </source>
</evidence>
<comment type="subunit">
    <text evidence="3">Homodimer.</text>
</comment>
<accession>A0A4R1LXD0</accession>
<dbReference type="InterPro" id="IPR007167">
    <property type="entry name" value="Fe-transptr_FeoA-like"/>
</dbReference>
<dbReference type="Gene3D" id="1.10.10.10">
    <property type="entry name" value="Winged helix-like DNA-binding domain superfamily/Winged helix DNA-binding domain"/>
    <property type="match status" value="1"/>
</dbReference>
<reference evidence="11 12" key="1">
    <citation type="submission" date="2019-03" db="EMBL/GenBank/DDBJ databases">
        <title>Genomic Encyclopedia of Archaeal and Bacterial Type Strains, Phase II (KMG-II): from individual species to whole genera.</title>
        <authorList>
            <person name="Goeker M."/>
        </authorList>
    </citation>
    <scope>NUCLEOTIDE SEQUENCE [LARGE SCALE GENOMIC DNA]</scope>
    <source>
        <strain evidence="11 12">DSM 22554</strain>
    </source>
</reference>
<dbReference type="InterPro" id="IPR022687">
    <property type="entry name" value="HTH_DTXR"/>
</dbReference>
<comment type="subcellular location">
    <subcellularLocation>
        <location evidence="1">Cytoplasm</location>
    </subcellularLocation>
</comment>
<evidence type="ECO:0000256" key="8">
    <source>
        <dbReference type="ARBA" id="ARBA00023163"/>
    </source>
</evidence>
<feature type="domain" description="HTH dtxR-type" evidence="10">
    <location>
        <begin position="1"/>
        <end position="66"/>
    </location>
</feature>
<dbReference type="Pfam" id="PF04023">
    <property type="entry name" value="FeoA"/>
    <property type="match status" value="1"/>
</dbReference>
<dbReference type="InterPro" id="IPR050536">
    <property type="entry name" value="DtxR_MntR_Metal-Reg"/>
</dbReference>
<dbReference type="GO" id="GO:0005737">
    <property type="term" value="C:cytoplasm"/>
    <property type="evidence" value="ECO:0007669"/>
    <property type="project" value="UniProtKB-SubCell"/>
</dbReference>
<evidence type="ECO:0000313" key="12">
    <source>
        <dbReference type="Proteomes" id="UP000294616"/>
    </source>
</evidence>
<dbReference type="Gene3D" id="1.10.60.10">
    <property type="entry name" value="Iron dependent repressor, metal binding and dimerisation domain"/>
    <property type="match status" value="1"/>
</dbReference>
<keyword evidence="8" id="KW-0804">Transcription</keyword>
<dbReference type="InterPro" id="IPR036388">
    <property type="entry name" value="WH-like_DNA-bd_sf"/>
</dbReference>
<organism evidence="11 12">
    <name type="scientific">Albibacterium bauzanense</name>
    <dbReference type="NCBI Taxonomy" id="653929"/>
    <lineage>
        <taxon>Bacteria</taxon>
        <taxon>Pseudomonadati</taxon>
        <taxon>Bacteroidota</taxon>
        <taxon>Sphingobacteriia</taxon>
        <taxon>Sphingobacteriales</taxon>
        <taxon>Sphingobacteriaceae</taxon>
        <taxon>Albibacterium</taxon>
    </lineage>
</organism>
<evidence type="ECO:0000256" key="6">
    <source>
        <dbReference type="ARBA" id="ARBA00023015"/>
    </source>
</evidence>
<dbReference type="Proteomes" id="UP000294616">
    <property type="component" value="Unassembled WGS sequence"/>
</dbReference>
<keyword evidence="5" id="KW-0408">Iron</keyword>
<evidence type="ECO:0000256" key="1">
    <source>
        <dbReference type="ARBA" id="ARBA00004496"/>
    </source>
</evidence>
<comment type="function">
    <text evidence="9">In the presence of manganese, represses expression of mntH and mntS. Up-regulates expression of mntP.</text>
</comment>
<comment type="caution">
    <text evidence="11">The sequence shown here is derived from an EMBL/GenBank/DDBJ whole genome shotgun (WGS) entry which is preliminary data.</text>
</comment>
<dbReference type="PANTHER" id="PTHR33238">
    <property type="entry name" value="IRON (METAL) DEPENDENT REPRESSOR, DTXR FAMILY"/>
    <property type="match status" value="1"/>
</dbReference>
<dbReference type="InterPro" id="IPR022689">
    <property type="entry name" value="Iron_dep_repressor"/>
</dbReference>
<dbReference type="SUPFAM" id="SSF50037">
    <property type="entry name" value="C-terminal domain of transcriptional repressors"/>
    <property type="match status" value="1"/>
</dbReference>
<dbReference type="Pfam" id="PF01325">
    <property type="entry name" value="Fe_dep_repress"/>
    <property type="match status" value="1"/>
</dbReference>
<dbReference type="SMART" id="SM00529">
    <property type="entry name" value="HTH_DTXR"/>
    <property type="match status" value="1"/>
</dbReference>
<dbReference type="InterPro" id="IPR001367">
    <property type="entry name" value="Fe_dep_repressor"/>
</dbReference>
<dbReference type="InterPro" id="IPR038157">
    <property type="entry name" value="FeoA_core_dom"/>
</dbReference>
<evidence type="ECO:0000259" key="10">
    <source>
        <dbReference type="PROSITE" id="PS50944"/>
    </source>
</evidence>
<dbReference type="InterPro" id="IPR036390">
    <property type="entry name" value="WH_DNA-bd_sf"/>
</dbReference>
<dbReference type="SMART" id="SM00899">
    <property type="entry name" value="FeoA"/>
    <property type="match status" value="1"/>
</dbReference>
<dbReference type="Gene3D" id="2.30.30.90">
    <property type="match status" value="1"/>
</dbReference>
<dbReference type="AlphaFoldDB" id="A0A4R1LXD0"/>
<evidence type="ECO:0000256" key="5">
    <source>
        <dbReference type="ARBA" id="ARBA00023004"/>
    </source>
</evidence>
<comment type="similarity">
    <text evidence="2">Belongs to the DtxR/MntR family.</text>
</comment>